<feature type="domain" description="Siphovirus-type tail component C-terminal" evidence="1">
    <location>
        <begin position="154"/>
        <end position="215"/>
    </location>
</feature>
<evidence type="ECO:0000259" key="1">
    <source>
        <dbReference type="Pfam" id="PF22768"/>
    </source>
</evidence>
<name>A0A8S5PEI4_9CAUD</name>
<sequence length="216" mass="24601">MRINDKRLEMFGGIFVSFTYMPPSLSRTIQSIDYRHTMISESIEPKPMNLVVVFENDDDPGRFLRELSKRSVIDIEAGYRYDCILSGQPEVKHLGACNYEITYPLSAIKKGSERRFNLTRAENMITIKGAYKAGIRYEITPHYNGEITVGGYTIRNIHTGKKIILDGESMLITEDGKNKYSDAMFTKFPSLEPGDHIITVSNTNADVVMYYSPVYL</sequence>
<protein>
    <submittedName>
        <fullName evidence="2">Tail protein</fullName>
    </submittedName>
</protein>
<dbReference type="Pfam" id="PF22768">
    <property type="entry name" value="SPP1_Dit"/>
    <property type="match status" value="1"/>
</dbReference>
<organism evidence="2">
    <name type="scientific">Siphoviridae sp. ctorp6</name>
    <dbReference type="NCBI Taxonomy" id="2825673"/>
    <lineage>
        <taxon>Viruses</taxon>
        <taxon>Duplodnaviria</taxon>
        <taxon>Heunggongvirae</taxon>
        <taxon>Uroviricota</taxon>
        <taxon>Caudoviricetes</taxon>
    </lineage>
</organism>
<evidence type="ECO:0000313" key="2">
    <source>
        <dbReference type="EMBL" id="DAE04785.1"/>
    </source>
</evidence>
<dbReference type="EMBL" id="BK015394">
    <property type="protein sequence ID" value="DAE04785.1"/>
    <property type="molecule type" value="Genomic_DNA"/>
</dbReference>
<reference evidence="2" key="1">
    <citation type="journal article" date="2021" name="Proc. Natl. Acad. Sci. U.S.A.">
        <title>A Catalog of Tens of Thousands of Viruses from Human Metagenomes Reveals Hidden Associations with Chronic Diseases.</title>
        <authorList>
            <person name="Tisza M.J."/>
            <person name="Buck C.B."/>
        </authorList>
    </citation>
    <scope>NUCLEOTIDE SEQUENCE</scope>
    <source>
        <strain evidence="2">Ctorp6</strain>
    </source>
</reference>
<proteinExistence type="predicted"/>
<dbReference type="InterPro" id="IPR054738">
    <property type="entry name" value="Siphovirus-type_tail_C"/>
</dbReference>
<accession>A0A8S5PEI4</accession>